<feature type="compositionally biased region" description="Basic and acidic residues" evidence="6">
    <location>
        <begin position="1155"/>
        <end position="1170"/>
    </location>
</feature>
<dbReference type="Pfam" id="PF01107">
    <property type="entry name" value="MP"/>
    <property type="match status" value="1"/>
</dbReference>
<dbReference type="GO" id="GO:0008270">
    <property type="term" value="F:zinc ion binding"/>
    <property type="evidence" value="ECO:0007669"/>
    <property type="project" value="UniProtKB-KW"/>
</dbReference>
<dbReference type="CDD" id="cd00303">
    <property type="entry name" value="retropepsin_like"/>
    <property type="match status" value="1"/>
</dbReference>
<protein>
    <recommendedName>
        <fullName evidence="1">RNA-directed DNA polymerase</fullName>
        <ecNumber evidence="1">2.7.7.49</ecNumber>
    </recommendedName>
</protein>
<dbReference type="InterPro" id="IPR004986">
    <property type="entry name" value="Caulimo_virion-assoc"/>
</dbReference>
<dbReference type="GO" id="GO:0003964">
    <property type="term" value="F:RNA-directed DNA polymerase activity"/>
    <property type="evidence" value="ECO:0007669"/>
    <property type="project" value="UniProtKB-EC"/>
</dbReference>
<name>A0A9R1UG83_LACSA</name>
<dbReference type="InterPro" id="IPR041577">
    <property type="entry name" value="RT_RNaseH_2"/>
</dbReference>
<dbReference type="InterPro" id="IPR000588">
    <property type="entry name" value="Pept_A3A"/>
</dbReference>
<evidence type="ECO:0000313" key="9">
    <source>
        <dbReference type="EMBL" id="KAJ0186413.1"/>
    </source>
</evidence>
<dbReference type="Pfam" id="PF00078">
    <property type="entry name" value="RVT_1"/>
    <property type="match status" value="1"/>
</dbReference>
<keyword evidence="5" id="KW-0862">Zinc</keyword>
<evidence type="ECO:0000256" key="5">
    <source>
        <dbReference type="PROSITE-ProRule" id="PRU00047"/>
    </source>
</evidence>
<keyword evidence="3" id="KW-0378">Hydrolase</keyword>
<dbReference type="Gene3D" id="3.30.70.270">
    <property type="match status" value="2"/>
</dbReference>
<dbReference type="InterPro" id="IPR051320">
    <property type="entry name" value="Viral_Replic_Matur_Polypro"/>
</dbReference>
<dbReference type="Proteomes" id="UP000235145">
    <property type="component" value="Unassembled WGS sequence"/>
</dbReference>
<evidence type="ECO:0000259" key="7">
    <source>
        <dbReference type="PROSITE" id="PS50158"/>
    </source>
</evidence>
<reference evidence="9 10" key="1">
    <citation type="journal article" date="2017" name="Nat. Commun.">
        <title>Genome assembly with in vitro proximity ligation data and whole-genome triplication in lettuce.</title>
        <authorList>
            <person name="Reyes-Chin-Wo S."/>
            <person name="Wang Z."/>
            <person name="Yang X."/>
            <person name="Kozik A."/>
            <person name="Arikit S."/>
            <person name="Song C."/>
            <person name="Xia L."/>
            <person name="Froenicke L."/>
            <person name="Lavelle D.O."/>
            <person name="Truco M.J."/>
            <person name="Xia R."/>
            <person name="Zhu S."/>
            <person name="Xu C."/>
            <person name="Xu H."/>
            <person name="Xu X."/>
            <person name="Cox K."/>
            <person name="Korf I."/>
            <person name="Meyers B.C."/>
            <person name="Michelmore R.W."/>
        </authorList>
    </citation>
    <scope>NUCLEOTIDE SEQUENCE [LARGE SCALE GENOMIC DNA]</scope>
    <source>
        <strain evidence="10">cv. Salinas</strain>
        <tissue evidence="9">Seedlings</tissue>
    </source>
</reference>
<dbReference type="PROSITE" id="PS50878">
    <property type="entry name" value="RT_POL"/>
    <property type="match status" value="1"/>
</dbReference>
<evidence type="ECO:0000256" key="1">
    <source>
        <dbReference type="ARBA" id="ARBA00012493"/>
    </source>
</evidence>
<dbReference type="SUPFAM" id="SSF56672">
    <property type="entry name" value="DNA/RNA polymerases"/>
    <property type="match status" value="1"/>
</dbReference>
<dbReference type="CDD" id="cd01647">
    <property type="entry name" value="RT_LTR"/>
    <property type="match status" value="1"/>
</dbReference>
<keyword evidence="2" id="KW-0645">Protease</keyword>
<dbReference type="PANTHER" id="PTHR33064:SF37">
    <property type="entry name" value="RIBONUCLEASE H"/>
    <property type="match status" value="1"/>
</dbReference>
<dbReference type="InterPro" id="IPR021109">
    <property type="entry name" value="Peptidase_aspartic_dom_sf"/>
</dbReference>
<evidence type="ECO:0000256" key="3">
    <source>
        <dbReference type="ARBA" id="ARBA00022750"/>
    </source>
</evidence>
<feature type="domain" description="CCHC-type" evidence="7">
    <location>
        <begin position="923"/>
        <end position="939"/>
    </location>
</feature>
<dbReference type="GO" id="GO:0003677">
    <property type="term" value="F:DNA binding"/>
    <property type="evidence" value="ECO:0007669"/>
    <property type="project" value="UniProtKB-KW"/>
</dbReference>
<dbReference type="SMART" id="SM00343">
    <property type="entry name" value="ZnF_C2HC"/>
    <property type="match status" value="1"/>
</dbReference>
<keyword evidence="4" id="KW-0238">DNA-binding</keyword>
<sequence>MNKEIFNNTEENNSEEKQILTYVEDEDDFHANLLIKQDLLSRVKKIDLKIKKENIFKNVPSKLSILNPLKRKNEIFYFVSTKEMSNGTYRSCKIFDKIPIPSRNKFSHKMALINNRITDRQDCILGAAKGNLAYQKFMFSVYPKFALDLKYANIDKTLSFIHHFERSDLMSPGDKPFTITYLIGYALTNSHHSIDYKKDEYIELDDVFSEIGHVKNKQFCDINPQENSWLEIKKALGETLRPRISMDSLHIGESSERKDNNLIRNINKIDFPHFYKKGKTVKIKTLDDNTEKIEYVFSTSSKAGIQIIVNHCNNLNQIIARCLLKTSKISHYLEKDISTDISKNKIPFNQFKNDLAFMVKNNLDKNDFEKFFEVIERQNKLTIKLTQSIDKHSILLENSLKNNQFVEEVAKKANIEGTLKETNLKITNIHDQMTSIPELNRSTTLIPELNRSINFLNEKIYGLIINLDLTVNKYVTITQLEVASAKIIADITKELSEKIDSCPCNKDILEHIKNISIIEQKTKPGKYLGLKKYSHPNPSERIKMKETISERLEKYFFNLQYEDYDKADQKLIQLLSLETEECEELYKKEPKLFDQYFRITKINEPDTESEQQDNFKTNTKTIKFEYSDMEDDEAESSYTATRRGNKKKYEFKMHVHNGIPNSGQGPNTINVLNIDCIQDLKLIERVVEKWVIEISLILQTNPDEFEKEKNVLLLLEHKTDGIVQKFLRNNNWNEELHGSDLFDNLINVIYTTFLGLDYISNKDFTINKKVDIARVSMTKLQLHDISLLDKYTCMYESYLYDIPQRSEYVQWISAYLMKLPIIGETCTDRWKKEATGEIQQTSLSYATKLKTISKDCCSILSDFKNFDIGKKNYTKKKYKNKKKYKSFWKKKRRKFSPGKYFKKPSKETPKKTTSCSQGKKKCRCWICNEEGHYANECPNRKKYPDKVKVLQTANNGGYEALEEEYDGIQHNLHQTLKNTNQQRMTQTSPIQTPLFREEEINHFCANLQKIDDSLIMNLTNPNSIYVSAFLNFKGYKKFRVHCFVDTGASLCLASKFIIPDELWENAPKEISATIANGETIKINKVCRNINLELSGEHFNVPTIYQQNSGIDIIIGNNFCQVYGPFIQWIDRIAFHLNNDMVTEVYSKGKPGFLETQEKGSKEKQIPESKSPHMSPAFLVNKEAEKRRGKKCMVVNYKAINDATIGDSHNLPNMHELLTLLRGKNIYSSFDCKSGFWQVLLDEESQLLTAFTCPDGLFQWKVLPFGLKQAPSIFQRHMQNALRGLEGFCTVYVDDIMIFSKNEQEHYVHVTQVLRTILKYGIILSKKKAHLFKTKINFLGLEINEGTHCPQKHILEHLHDFPNVLEDKKQLQRFLGVLTYAETYIEKLAAMRKPLQAKLKKDVIWNWSNADTDYIKKIKKVLINFPKLYLPNIEDSLIIETDASDEFWGGVLKAKNPKNEKQICRYTSGSFKAAEKNYHSNEKELLAVKKSYYKILCIFNTSKFPGSYR</sequence>
<dbReference type="SUPFAM" id="SSF57756">
    <property type="entry name" value="Retrovirus zinc finger-like domains"/>
    <property type="match status" value="1"/>
</dbReference>
<dbReference type="Pfam" id="PF03310">
    <property type="entry name" value="Cauli_DNA-bind"/>
    <property type="match status" value="1"/>
</dbReference>
<evidence type="ECO:0000313" key="10">
    <source>
        <dbReference type="Proteomes" id="UP000235145"/>
    </source>
</evidence>
<dbReference type="PANTHER" id="PTHR33064">
    <property type="entry name" value="POL PROTEIN"/>
    <property type="match status" value="1"/>
</dbReference>
<dbReference type="EMBL" id="NBSK02000009">
    <property type="protein sequence ID" value="KAJ0186413.1"/>
    <property type="molecule type" value="Genomic_DNA"/>
</dbReference>
<dbReference type="InterPro" id="IPR004917">
    <property type="entry name" value="Caulimo_AT"/>
</dbReference>
<dbReference type="InterPro" id="IPR028919">
    <property type="entry name" value="Viral_movement"/>
</dbReference>
<feature type="domain" description="Reverse transcriptase" evidence="8">
    <location>
        <begin position="1146"/>
        <end position="1342"/>
    </location>
</feature>
<dbReference type="EC" id="2.7.7.49" evidence="1"/>
<keyword evidence="5" id="KW-0863">Zinc-finger</keyword>
<dbReference type="PROSITE" id="PS50158">
    <property type="entry name" value="ZF_CCHC"/>
    <property type="match status" value="1"/>
</dbReference>
<dbReference type="GO" id="GO:0004190">
    <property type="term" value="F:aspartic-type endopeptidase activity"/>
    <property type="evidence" value="ECO:0007669"/>
    <property type="project" value="UniProtKB-KW"/>
</dbReference>
<dbReference type="InterPro" id="IPR001878">
    <property type="entry name" value="Znf_CCHC"/>
</dbReference>
<evidence type="ECO:0000256" key="2">
    <source>
        <dbReference type="ARBA" id="ARBA00022670"/>
    </source>
</evidence>
<dbReference type="Gene3D" id="2.40.70.10">
    <property type="entry name" value="Acid Proteases"/>
    <property type="match status" value="1"/>
</dbReference>
<gene>
    <name evidence="9" type="ORF">LSAT_V11C900481670</name>
</gene>
<dbReference type="InterPro" id="IPR043502">
    <property type="entry name" value="DNA/RNA_pol_sf"/>
</dbReference>
<evidence type="ECO:0000256" key="4">
    <source>
        <dbReference type="ARBA" id="ARBA00023125"/>
    </source>
</evidence>
<keyword evidence="5" id="KW-0479">Metal-binding</keyword>
<keyword evidence="10" id="KW-1185">Reference proteome</keyword>
<dbReference type="Pfam" id="PF03233">
    <property type="entry name" value="Cauli_AT"/>
    <property type="match status" value="1"/>
</dbReference>
<dbReference type="InterPro" id="IPR000477">
    <property type="entry name" value="RT_dom"/>
</dbReference>
<keyword evidence="3" id="KW-0064">Aspartyl protease</keyword>
<feature type="region of interest" description="Disordered" evidence="6">
    <location>
        <begin position="1152"/>
        <end position="1171"/>
    </location>
</feature>
<comment type="caution">
    <text evidence="9">The sequence shown here is derived from an EMBL/GenBank/DDBJ whole genome shotgun (WGS) entry which is preliminary data.</text>
</comment>
<dbReference type="Gene3D" id="3.10.10.10">
    <property type="entry name" value="HIV Type 1 Reverse Transcriptase, subunit A, domain 1"/>
    <property type="match status" value="1"/>
</dbReference>
<organism evidence="9 10">
    <name type="scientific">Lactuca sativa</name>
    <name type="common">Garden lettuce</name>
    <dbReference type="NCBI Taxonomy" id="4236"/>
    <lineage>
        <taxon>Eukaryota</taxon>
        <taxon>Viridiplantae</taxon>
        <taxon>Streptophyta</taxon>
        <taxon>Embryophyta</taxon>
        <taxon>Tracheophyta</taxon>
        <taxon>Spermatophyta</taxon>
        <taxon>Magnoliopsida</taxon>
        <taxon>eudicotyledons</taxon>
        <taxon>Gunneridae</taxon>
        <taxon>Pentapetalae</taxon>
        <taxon>asterids</taxon>
        <taxon>campanulids</taxon>
        <taxon>Asterales</taxon>
        <taxon>Asteraceae</taxon>
        <taxon>Cichorioideae</taxon>
        <taxon>Cichorieae</taxon>
        <taxon>Lactucinae</taxon>
        <taxon>Lactuca</taxon>
    </lineage>
</organism>
<dbReference type="InterPro" id="IPR036875">
    <property type="entry name" value="Znf_CCHC_sf"/>
</dbReference>
<dbReference type="Pfam" id="PF17919">
    <property type="entry name" value="RT_RNaseH_2"/>
    <property type="match status" value="1"/>
</dbReference>
<dbReference type="PRINTS" id="PR00731">
    <property type="entry name" value="CAULIMOPTASE"/>
</dbReference>
<evidence type="ECO:0000256" key="6">
    <source>
        <dbReference type="SAM" id="MobiDB-lite"/>
    </source>
</evidence>
<dbReference type="GO" id="GO:0006508">
    <property type="term" value="P:proteolysis"/>
    <property type="evidence" value="ECO:0007669"/>
    <property type="project" value="UniProtKB-KW"/>
</dbReference>
<dbReference type="InterPro" id="IPR043128">
    <property type="entry name" value="Rev_trsase/Diguanyl_cyclase"/>
</dbReference>
<proteinExistence type="predicted"/>
<dbReference type="Gene3D" id="6.10.250.630">
    <property type="match status" value="1"/>
</dbReference>
<dbReference type="Pfam" id="PF02160">
    <property type="entry name" value="Peptidase_A3"/>
    <property type="match status" value="1"/>
</dbReference>
<evidence type="ECO:0000259" key="8">
    <source>
        <dbReference type="PROSITE" id="PS50878"/>
    </source>
</evidence>
<accession>A0A9R1UG83</accession>